<keyword evidence="2" id="KW-1185">Reference proteome</keyword>
<organism evidence="1 2">
    <name type="scientific">Klebsiella phage IME184</name>
    <dbReference type="NCBI Taxonomy" id="2860373"/>
    <lineage>
        <taxon>Viruses</taxon>
        <taxon>Duplodnaviria</taxon>
        <taxon>Heunggongvirae</taxon>
        <taxon>Uroviricota</taxon>
        <taxon>Caudoviricetes</taxon>
        <taxon>Autographivirales</taxon>
        <taxon>Autosignataviridae</taxon>
        <taxon>Molineuxvirinae</taxon>
        <taxon>Ulipvirus</taxon>
        <taxon>Ulipvirus IME184</taxon>
    </lineage>
</organism>
<name>A0AC61NAI3_9CAUD</name>
<evidence type="ECO:0000313" key="1">
    <source>
        <dbReference type="EMBL" id="QYC97052.1"/>
    </source>
</evidence>
<dbReference type="Proteomes" id="UP000826845">
    <property type="component" value="Segment"/>
</dbReference>
<sequence length="65" mass="7578">MLMGILFVIGFILFVRAGNTLQARSKFNKRGYNVVYVGAGWWHLTKDGCHWQIKSKDFLRFAKEI</sequence>
<accession>A0AC61NAI3</accession>
<reference evidence="1" key="1">
    <citation type="submission" date="2021-06" db="EMBL/GenBank/DDBJ databases">
        <authorList>
            <person name="Tian F."/>
            <person name="Li J."/>
            <person name="Li F."/>
            <person name="Tong Y."/>
        </authorList>
    </citation>
    <scope>NUCLEOTIDE SEQUENCE</scope>
</reference>
<evidence type="ECO:0000313" key="2">
    <source>
        <dbReference type="Proteomes" id="UP000826845"/>
    </source>
</evidence>
<proteinExistence type="predicted"/>
<protein>
    <submittedName>
        <fullName evidence="1">Uncharacterized protein</fullName>
    </submittedName>
</protein>
<dbReference type="EMBL" id="MZ398244">
    <property type="protein sequence ID" value="QYC97052.1"/>
    <property type="molecule type" value="Genomic_DNA"/>
</dbReference>